<organism evidence="2 3">
    <name type="scientific">Marinomonas ostreistagni</name>
    <dbReference type="NCBI Taxonomy" id="359209"/>
    <lineage>
        <taxon>Bacteria</taxon>
        <taxon>Pseudomonadati</taxon>
        <taxon>Pseudomonadota</taxon>
        <taxon>Gammaproteobacteria</taxon>
        <taxon>Oceanospirillales</taxon>
        <taxon>Oceanospirillaceae</taxon>
        <taxon>Marinomonas</taxon>
    </lineage>
</organism>
<dbReference type="RefSeq" id="WP_199460992.1">
    <property type="nucleotide sequence ID" value="NZ_JAEMUH010000002.1"/>
</dbReference>
<evidence type="ECO:0000256" key="1">
    <source>
        <dbReference type="ARBA" id="ARBA00010554"/>
    </source>
</evidence>
<reference evidence="2 3" key="1">
    <citation type="submission" date="2020-12" db="EMBL/GenBank/DDBJ databases">
        <title>Comparative genome analysis of fungal antagonists Marinomonas ostreistagni 398 and M. spartinae 468.</title>
        <authorList>
            <person name="Fields J.L."/>
            <person name="Mavrodi O.V."/>
            <person name="Biber P.D."/>
            <person name="Indest K.J."/>
            <person name="Mavrodi D.V."/>
        </authorList>
    </citation>
    <scope>NUCLEOTIDE SEQUENCE [LARGE SCALE GENOMIC DNA]</scope>
    <source>
        <strain evidence="2 3">USM7</strain>
    </source>
</reference>
<dbReference type="EMBL" id="JAEMUH010000002">
    <property type="protein sequence ID" value="MBJ7549665.1"/>
    <property type="molecule type" value="Genomic_DNA"/>
</dbReference>
<sequence length="105" mass="12225">MTGLQLCFYTYYGRTHQSMSLPEWLIQLAKELQLSGATMMTGQMGVSHQGPIHTKTWIDDSDEPVQVTFFVTPEQERDLLKRLDQEQLNIFYTRTQLEFGYTSIN</sequence>
<dbReference type="Gene3D" id="3.30.70.120">
    <property type="match status" value="1"/>
</dbReference>
<comment type="similarity">
    <text evidence="1">Belongs to the UPF0166 family.</text>
</comment>
<proteinExistence type="inferred from homology"/>
<dbReference type="InterPro" id="IPR003793">
    <property type="entry name" value="UPF0166"/>
</dbReference>
<keyword evidence="3" id="KW-1185">Reference proteome</keyword>
<gene>
    <name evidence="2" type="ORF">JHD44_03135</name>
</gene>
<dbReference type="Proteomes" id="UP000598488">
    <property type="component" value="Unassembled WGS sequence"/>
</dbReference>
<dbReference type="SUPFAM" id="SSF54913">
    <property type="entry name" value="GlnB-like"/>
    <property type="match status" value="1"/>
</dbReference>
<evidence type="ECO:0000313" key="2">
    <source>
        <dbReference type="EMBL" id="MBJ7549665.1"/>
    </source>
</evidence>
<protein>
    <submittedName>
        <fullName evidence="2">DUF190 domain-containing protein</fullName>
    </submittedName>
</protein>
<comment type="caution">
    <text evidence="2">The sequence shown here is derived from an EMBL/GenBank/DDBJ whole genome shotgun (WGS) entry which is preliminary data.</text>
</comment>
<evidence type="ECO:0000313" key="3">
    <source>
        <dbReference type="Proteomes" id="UP000598488"/>
    </source>
</evidence>
<dbReference type="Pfam" id="PF02641">
    <property type="entry name" value="DUF190"/>
    <property type="match status" value="1"/>
</dbReference>
<dbReference type="InterPro" id="IPR011322">
    <property type="entry name" value="N-reg_PII-like_a/b"/>
</dbReference>
<dbReference type="InterPro" id="IPR015867">
    <property type="entry name" value="N-reg_PII/ATP_PRibTrfase_C"/>
</dbReference>
<accession>A0ABS0Z7P3</accession>
<name>A0ABS0Z7P3_9GAMM</name>